<feature type="compositionally biased region" description="Low complexity" evidence="1">
    <location>
        <begin position="21"/>
        <end position="31"/>
    </location>
</feature>
<dbReference type="AlphaFoldDB" id="S8CDK0"/>
<sequence>MKFFSTAVLISALAMGATAQNATSTGNSTTSPTPPPPYPGAASQLNAASGATAMTFMGLVAFMLTI</sequence>
<comment type="caution">
    <text evidence="3">The sequence shown here is derived from an EMBL/GenBank/DDBJ whole genome shotgun (WGS) entry which is preliminary data.</text>
</comment>
<evidence type="ECO:0000313" key="4">
    <source>
        <dbReference type="Proteomes" id="UP000015100"/>
    </source>
</evidence>
<name>S8CDK0_DACHA</name>
<keyword evidence="4" id="KW-1185">Reference proteome</keyword>
<keyword evidence="2" id="KW-0732">Signal</keyword>
<gene>
    <name evidence="3" type="ORF">H072_261</name>
</gene>
<feature type="signal peptide" evidence="2">
    <location>
        <begin position="1"/>
        <end position="19"/>
    </location>
</feature>
<feature type="region of interest" description="Disordered" evidence="1">
    <location>
        <begin position="21"/>
        <end position="44"/>
    </location>
</feature>
<accession>S8CDK0</accession>
<evidence type="ECO:0000313" key="3">
    <source>
        <dbReference type="EMBL" id="EPS45782.1"/>
    </source>
</evidence>
<dbReference type="EMBL" id="AQGS01000003">
    <property type="protein sequence ID" value="EPS45782.1"/>
    <property type="molecule type" value="Genomic_DNA"/>
</dbReference>
<evidence type="ECO:0000256" key="1">
    <source>
        <dbReference type="SAM" id="MobiDB-lite"/>
    </source>
</evidence>
<feature type="chain" id="PRO_5004549093" evidence="2">
    <location>
        <begin position="20"/>
        <end position="66"/>
    </location>
</feature>
<reference evidence="3 4" key="1">
    <citation type="journal article" date="2013" name="PLoS Genet.">
        <title>Genomic mechanisms accounting for the adaptation to parasitism in nematode-trapping fungi.</title>
        <authorList>
            <person name="Meerupati T."/>
            <person name="Andersson K.M."/>
            <person name="Friman E."/>
            <person name="Kumar D."/>
            <person name="Tunlid A."/>
            <person name="Ahren D."/>
        </authorList>
    </citation>
    <scope>NUCLEOTIDE SEQUENCE [LARGE SCALE GENOMIC DNA]</scope>
    <source>
        <strain evidence="3 4">CBS 200.50</strain>
    </source>
</reference>
<evidence type="ECO:0000256" key="2">
    <source>
        <dbReference type="SAM" id="SignalP"/>
    </source>
</evidence>
<reference evidence="4" key="2">
    <citation type="submission" date="2013-04" db="EMBL/GenBank/DDBJ databases">
        <title>Genomic mechanisms accounting for the adaptation to parasitism in nematode-trapping fungi.</title>
        <authorList>
            <person name="Ahren D.G."/>
        </authorList>
    </citation>
    <scope>NUCLEOTIDE SEQUENCE [LARGE SCALE GENOMIC DNA]</scope>
    <source>
        <strain evidence="4">CBS 200.50</strain>
    </source>
</reference>
<protein>
    <submittedName>
        <fullName evidence="3">Uncharacterized protein</fullName>
    </submittedName>
</protein>
<dbReference type="HOGENOM" id="CLU_2831135_0_0_1"/>
<proteinExistence type="predicted"/>
<organism evidence="3 4">
    <name type="scientific">Dactylellina haptotyla (strain CBS 200.50)</name>
    <name type="common">Nematode-trapping fungus</name>
    <name type="synonym">Monacrosporium haptotylum</name>
    <dbReference type="NCBI Taxonomy" id="1284197"/>
    <lineage>
        <taxon>Eukaryota</taxon>
        <taxon>Fungi</taxon>
        <taxon>Dikarya</taxon>
        <taxon>Ascomycota</taxon>
        <taxon>Pezizomycotina</taxon>
        <taxon>Orbiliomycetes</taxon>
        <taxon>Orbiliales</taxon>
        <taxon>Orbiliaceae</taxon>
        <taxon>Dactylellina</taxon>
    </lineage>
</organism>
<dbReference type="Proteomes" id="UP000015100">
    <property type="component" value="Unassembled WGS sequence"/>
</dbReference>